<feature type="domain" description="F5/8 type C" evidence="15">
    <location>
        <begin position="1"/>
        <end position="137"/>
    </location>
</feature>
<gene>
    <name evidence="17" type="primary">FBN2</name>
    <name evidence="17" type="ORF">AWC38_SpisGene11864</name>
</gene>
<evidence type="ECO:0000256" key="10">
    <source>
        <dbReference type="ARBA" id="ARBA00023136"/>
    </source>
</evidence>
<feature type="disulfide bond" evidence="13">
    <location>
        <begin position="590"/>
        <end position="607"/>
    </location>
</feature>
<dbReference type="PANTHER" id="PTHR24034:SF204">
    <property type="entry name" value="ADHESION G PROTEIN-COUPLED RECEPTOR E1"/>
    <property type="match status" value="1"/>
</dbReference>
<dbReference type="PROSITE" id="PS50026">
    <property type="entry name" value="EGF_3"/>
    <property type="match status" value="9"/>
</dbReference>
<comment type="caution">
    <text evidence="13">Lacks conserved residue(s) required for the propagation of feature annotation.</text>
</comment>
<evidence type="ECO:0000259" key="16">
    <source>
        <dbReference type="PROSITE" id="PS50026"/>
    </source>
</evidence>
<dbReference type="STRING" id="50429.A0A2B4S3F3"/>
<name>A0A2B4S3F3_STYPI</name>
<dbReference type="FunFam" id="2.10.25.10:FF:000202">
    <property type="entry name" value="Multiple epidermal growth factor-like domains 8"/>
    <property type="match status" value="1"/>
</dbReference>
<dbReference type="Gene3D" id="2.10.25.10">
    <property type="entry name" value="Laminin"/>
    <property type="match status" value="10"/>
</dbReference>
<dbReference type="InterPro" id="IPR049883">
    <property type="entry name" value="NOTCH1_EGF-like"/>
</dbReference>
<keyword evidence="18" id="KW-1185">Reference proteome</keyword>
<dbReference type="InterPro" id="IPR008979">
    <property type="entry name" value="Galactose-bd-like_sf"/>
</dbReference>
<dbReference type="GO" id="GO:0048513">
    <property type="term" value="P:animal organ development"/>
    <property type="evidence" value="ECO:0007669"/>
    <property type="project" value="UniProtKB-ARBA"/>
</dbReference>
<dbReference type="SUPFAM" id="SSF57196">
    <property type="entry name" value="EGF/Laminin"/>
    <property type="match status" value="4"/>
</dbReference>
<keyword evidence="4 13" id="KW-0245">EGF-like domain</keyword>
<evidence type="ECO:0000256" key="1">
    <source>
        <dbReference type="ARBA" id="ARBA00004479"/>
    </source>
</evidence>
<feature type="domain" description="EGF-like" evidence="16">
    <location>
        <begin position="451"/>
        <end position="490"/>
    </location>
</feature>
<dbReference type="Proteomes" id="UP000225706">
    <property type="component" value="Unassembled WGS sequence"/>
</dbReference>
<keyword evidence="6" id="KW-0732">Signal</keyword>
<protein>
    <submittedName>
        <fullName evidence="17">Fibrillin-2</fullName>
    </submittedName>
</protein>
<evidence type="ECO:0000256" key="9">
    <source>
        <dbReference type="ARBA" id="ARBA00022989"/>
    </source>
</evidence>
<dbReference type="Pfam" id="PF00754">
    <property type="entry name" value="F5_F8_type_C"/>
    <property type="match status" value="1"/>
</dbReference>
<feature type="region of interest" description="Disordered" evidence="14">
    <location>
        <begin position="1"/>
        <end position="34"/>
    </location>
</feature>
<dbReference type="Gene3D" id="2.60.120.260">
    <property type="entry name" value="Galactose-binding domain-like"/>
    <property type="match status" value="1"/>
</dbReference>
<feature type="domain" description="EGF-like" evidence="16">
    <location>
        <begin position="746"/>
        <end position="787"/>
    </location>
</feature>
<dbReference type="Pfam" id="PF12662">
    <property type="entry name" value="cEGF"/>
    <property type="match status" value="1"/>
</dbReference>
<dbReference type="PROSITE" id="PS50022">
    <property type="entry name" value="FA58C_3"/>
    <property type="match status" value="1"/>
</dbReference>
<dbReference type="OrthoDB" id="5968980at2759"/>
<keyword evidence="9" id="KW-1133">Transmembrane helix</keyword>
<dbReference type="SUPFAM" id="SSF49785">
    <property type="entry name" value="Galactose-binding domain-like"/>
    <property type="match status" value="1"/>
</dbReference>
<evidence type="ECO:0000256" key="12">
    <source>
        <dbReference type="ARBA" id="ARBA00023180"/>
    </source>
</evidence>
<dbReference type="InterPro" id="IPR000152">
    <property type="entry name" value="EGF-type_Asp/Asn_hydroxyl_site"/>
</dbReference>
<evidence type="ECO:0000256" key="6">
    <source>
        <dbReference type="ARBA" id="ARBA00022729"/>
    </source>
</evidence>
<accession>A0A2B4S3F3</accession>
<evidence type="ECO:0000256" key="5">
    <source>
        <dbReference type="ARBA" id="ARBA00022692"/>
    </source>
</evidence>
<dbReference type="PROSITE" id="PS01186">
    <property type="entry name" value="EGF_2"/>
    <property type="match status" value="8"/>
</dbReference>
<dbReference type="InterPro" id="IPR024731">
    <property type="entry name" value="NELL2-like_EGF"/>
</dbReference>
<dbReference type="InterPro" id="IPR026823">
    <property type="entry name" value="cEGF"/>
</dbReference>
<dbReference type="GO" id="GO:0016020">
    <property type="term" value="C:membrane"/>
    <property type="evidence" value="ECO:0007669"/>
    <property type="project" value="UniProtKB-SubCell"/>
</dbReference>
<evidence type="ECO:0000256" key="8">
    <source>
        <dbReference type="ARBA" id="ARBA00022837"/>
    </source>
</evidence>
<dbReference type="InterPro" id="IPR050751">
    <property type="entry name" value="ECM_structural_protein"/>
</dbReference>
<dbReference type="PROSITE" id="PS01187">
    <property type="entry name" value="EGF_CA"/>
    <property type="match status" value="3"/>
</dbReference>
<feature type="compositionally biased region" description="Basic and acidic residues" evidence="14">
    <location>
        <begin position="22"/>
        <end position="34"/>
    </location>
</feature>
<comment type="subcellular location">
    <subcellularLocation>
        <location evidence="1">Membrane</location>
        <topology evidence="1">Single-pass type I membrane protein</topology>
    </subcellularLocation>
    <subcellularLocation>
        <location evidence="2">Secreted</location>
    </subcellularLocation>
</comment>
<dbReference type="PANTHER" id="PTHR24034">
    <property type="entry name" value="EGF-LIKE DOMAIN-CONTAINING PROTEIN"/>
    <property type="match status" value="1"/>
</dbReference>
<keyword evidence="11 13" id="KW-1015">Disulfide bond</keyword>
<dbReference type="GO" id="GO:0048731">
    <property type="term" value="P:system development"/>
    <property type="evidence" value="ECO:0007669"/>
    <property type="project" value="UniProtKB-ARBA"/>
</dbReference>
<keyword evidence="12" id="KW-0325">Glycoprotein</keyword>
<dbReference type="InterPro" id="IPR018097">
    <property type="entry name" value="EGF_Ca-bd_CS"/>
</dbReference>
<evidence type="ECO:0000256" key="4">
    <source>
        <dbReference type="ARBA" id="ARBA00022536"/>
    </source>
</evidence>
<feature type="domain" description="EGF-like" evidence="16">
    <location>
        <begin position="671"/>
        <end position="706"/>
    </location>
</feature>
<evidence type="ECO:0000259" key="15">
    <source>
        <dbReference type="PROSITE" id="PS50022"/>
    </source>
</evidence>
<dbReference type="Pfam" id="PF12947">
    <property type="entry name" value="EGF_3"/>
    <property type="match status" value="2"/>
</dbReference>
<keyword evidence="8" id="KW-0106">Calcium</keyword>
<dbReference type="AlphaFoldDB" id="A0A2B4S3F3"/>
<proteinExistence type="predicted"/>
<feature type="compositionally biased region" description="Polar residues" evidence="14">
    <location>
        <begin position="1"/>
        <end position="13"/>
    </location>
</feature>
<dbReference type="InterPro" id="IPR001881">
    <property type="entry name" value="EGF-like_Ca-bd_dom"/>
</dbReference>
<keyword evidence="5" id="KW-0812">Transmembrane</keyword>
<dbReference type="FunFam" id="2.10.25.10:FF:000014">
    <property type="entry name" value="Latent-transforming growth factor beta-binding protein 3"/>
    <property type="match status" value="1"/>
</dbReference>
<evidence type="ECO:0000256" key="14">
    <source>
        <dbReference type="SAM" id="MobiDB-lite"/>
    </source>
</evidence>
<evidence type="ECO:0000256" key="11">
    <source>
        <dbReference type="ARBA" id="ARBA00023157"/>
    </source>
</evidence>
<keyword evidence="7" id="KW-0677">Repeat</keyword>
<dbReference type="CDD" id="cd00054">
    <property type="entry name" value="EGF_CA"/>
    <property type="match status" value="6"/>
</dbReference>
<dbReference type="SMART" id="SM00179">
    <property type="entry name" value="EGF_CA"/>
    <property type="match status" value="10"/>
</dbReference>
<dbReference type="InterPro" id="IPR000742">
    <property type="entry name" value="EGF"/>
</dbReference>
<dbReference type="SUPFAM" id="SSF57184">
    <property type="entry name" value="Growth factor receptor domain"/>
    <property type="match status" value="2"/>
</dbReference>
<dbReference type="SMART" id="SM00181">
    <property type="entry name" value="EGF"/>
    <property type="match status" value="10"/>
</dbReference>
<evidence type="ECO:0000313" key="17">
    <source>
        <dbReference type="EMBL" id="PFX23569.1"/>
    </source>
</evidence>
<feature type="domain" description="EGF-like" evidence="16">
    <location>
        <begin position="622"/>
        <end position="663"/>
    </location>
</feature>
<feature type="domain" description="EGF-like" evidence="16">
    <location>
        <begin position="578"/>
        <end position="621"/>
    </location>
</feature>
<dbReference type="EMBL" id="LSMT01000203">
    <property type="protein sequence ID" value="PFX23569.1"/>
    <property type="molecule type" value="Genomic_DNA"/>
</dbReference>
<organism evidence="17 18">
    <name type="scientific">Stylophora pistillata</name>
    <name type="common">Smooth cauliflower coral</name>
    <dbReference type="NCBI Taxonomy" id="50429"/>
    <lineage>
        <taxon>Eukaryota</taxon>
        <taxon>Metazoa</taxon>
        <taxon>Cnidaria</taxon>
        <taxon>Anthozoa</taxon>
        <taxon>Hexacorallia</taxon>
        <taxon>Scleractinia</taxon>
        <taxon>Astrocoeniina</taxon>
        <taxon>Pocilloporidae</taxon>
        <taxon>Stylophora</taxon>
    </lineage>
</organism>
<dbReference type="FunFam" id="2.10.25.10:FF:000038">
    <property type="entry name" value="Fibrillin 2"/>
    <property type="match status" value="4"/>
</dbReference>
<evidence type="ECO:0000256" key="13">
    <source>
        <dbReference type="PROSITE-ProRule" id="PRU00076"/>
    </source>
</evidence>
<feature type="domain" description="EGF-like" evidence="16">
    <location>
        <begin position="407"/>
        <end position="445"/>
    </location>
</feature>
<feature type="domain" description="EGF-like" evidence="16">
    <location>
        <begin position="537"/>
        <end position="577"/>
    </location>
</feature>
<feature type="domain" description="EGF-like" evidence="16">
    <location>
        <begin position="707"/>
        <end position="745"/>
    </location>
</feature>
<reference evidence="18" key="1">
    <citation type="journal article" date="2017" name="bioRxiv">
        <title>Comparative analysis of the genomes of Stylophora pistillata and Acropora digitifera provides evidence for extensive differences between species of corals.</title>
        <authorList>
            <person name="Voolstra C.R."/>
            <person name="Li Y."/>
            <person name="Liew Y.J."/>
            <person name="Baumgarten S."/>
            <person name="Zoccola D."/>
            <person name="Flot J.-F."/>
            <person name="Tambutte S."/>
            <person name="Allemand D."/>
            <person name="Aranda M."/>
        </authorList>
    </citation>
    <scope>NUCLEOTIDE SEQUENCE [LARGE SCALE GENOMIC DNA]</scope>
</reference>
<comment type="caution">
    <text evidence="17">The sequence shown here is derived from an EMBL/GenBank/DDBJ whole genome shotgun (WGS) entry which is preliminary data.</text>
</comment>
<feature type="domain" description="EGF-like" evidence="16">
    <location>
        <begin position="788"/>
        <end position="824"/>
    </location>
</feature>
<dbReference type="InterPro" id="IPR009030">
    <property type="entry name" value="Growth_fac_rcpt_cys_sf"/>
</dbReference>
<dbReference type="InterPro" id="IPR000421">
    <property type="entry name" value="FA58C"/>
</dbReference>
<evidence type="ECO:0000256" key="2">
    <source>
        <dbReference type="ARBA" id="ARBA00004613"/>
    </source>
</evidence>
<keyword evidence="10" id="KW-0472">Membrane</keyword>
<dbReference type="PROSITE" id="PS00010">
    <property type="entry name" value="ASX_HYDROXYL"/>
    <property type="match status" value="8"/>
</dbReference>
<dbReference type="GO" id="GO:0005509">
    <property type="term" value="F:calcium ion binding"/>
    <property type="evidence" value="ECO:0007669"/>
    <property type="project" value="InterPro"/>
</dbReference>
<evidence type="ECO:0000313" key="18">
    <source>
        <dbReference type="Proteomes" id="UP000225706"/>
    </source>
</evidence>
<sequence length="868" mass="97854">MIPDSQMSSSSEDPNYPAANGRLKDKGWSPDEHNAEDKTPYLQIDLGGLYLVCGFKIQGCSGMRPRPAWVIRYRAQVSPEKDFWDDWNYIRPEFHGGISASALIYSNAKERKVGQYVRIFPVSFMAKICMKIEIYGHPYIAGNRPVFVFMPMHGGFLGKMYYTRTQVKKVEGTLVTLKDGKEYNLEQDFAQIVPLYKPLVEELRVNACVIVLDGYQYKSGRVHGKKYGHYLIEILDEDRPRMFKVNQIHPVFNAWCGKIDFYSSQSRIRQDGMCGGMIVRVDSKIVFKPSGQSILIRISYQMKDRKRIDFMSGEAVDPGKVVLGEIVLYEDMQGCIAKGKVTSYMKPQNLFIIDGKRIRTSKVRSLRFFDDDCKSGEWHCDHSRFPFRGNRRKCPKQMTYNLKRCADEDECKTGFASCAPDAVCKNSPGFYKCSCPTGFRSRNPRKETCRDIDECKEGPCHKDAHCINTPGVFYCHCKKGFEGDGKKRCDYRDECKVAANKQKCEQHKHAVCVSFPGEFKCQCKEGYYGADINSCKLADECKLGIHKCHKWAKCVNTEKSYDCHCKDGFEGNGKECRDIDECSNWRENDCLHSDTVVCKNTNGSYECVCAEGYTGDGKQCKNINECRTGSHKCVKYAECIDKLKLYDCKCRVGFHGDGRKECTPSSECMRNIPDCDLPRATCEETSKGKFKCSCKPGYKGDGKKCADIDECKNDICDKNAECKNLPGHYTCTCKKGYRGNGLSCSDIDECETGWACGENAECVNNDGSFWCNCNKGYRGNPPSEKCQDIDECKVVDCGYGLNCNNTVGAYVCSCAKGFRPTEAKPGECHGFHGKEQKNSCYTDFTDVGIMESLFPSAADPGADPENSN</sequence>
<dbReference type="GO" id="GO:0005576">
    <property type="term" value="C:extracellular region"/>
    <property type="evidence" value="ECO:0007669"/>
    <property type="project" value="UniProtKB-SubCell"/>
</dbReference>
<evidence type="ECO:0000256" key="3">
    <source>
        <dbReference type="ARBA" id="ARBA00022525"/>
    </source>
</evidence>
<evidence type="ECO:0000256" key="7">
    <source>
        <dbReference type="ARBA" id="ARBA00022737"/>
    </source>
</evidence>
<dbReference type="Pfam" id="PF07645">
    <property type="entry name" value="EGF_CA"/>
    <property type="match status" value="7"/>
</dbReference>
<keyword evidence="3" id="KW-0964">Secreted</keyword>